<evidence type="ECO:0000313" key="2">
    <source>
        <dbReference type="EMBL" id="KKO75734.1"/>
    </source>
</evidence>
<keyword evidence="1" id="KW-0472">Membrane</keyword>
<dbReference type="Proteomes" id="UP000034350">
    <property type="component" value="Unassembled WGS sequence"/>
</dbReference>
<dbReference type="VEuPathDB" id="MicrosporidiaDB:AAJ76_1300025816"/>
<comment type="caution">
    <text evidence="2">The sequence shown here is derived from an EMBL/GenBank/DDBJ whole genome shotgun (WGS) entry which is preliminary data.</text>
</comment>
<protein>
    <recommendedName>
        <fullName evidence="4">Abc transporter</fullName>
    </recommendedName>
</protein>
<feature type="transmembrane region" description="Helical" evidence="1">
    <location>
        <begin position="479"/>
        <end position="495"/>
    </location>
</feature>
<name>A0A0F9ZDX6_9MICR</name>
<sequence>MNTSKKNILEFNNLTYYGDPYKEDNLDIPSIKISAVSGKFVSGEIYYALFNFWENQYKFLEFFSGRMNRHVKTYGEVLYNGEEREWDDWSKKSCFIILDSSFNKYNNIILYLEANLKMIYPDRVDFNDMIQEIMTKSYNIIEESGIKINDINITSYIVACTLLNPDVLFIANYFIMTSPEDRTFLDLYLRQYVKDNNTILVLLDAVDIYDNAFISTLKSNILVFNLGVLVYSGLSEEYYNSMYNIAKKIYPKINNEQDILDVANDAICEENNKCLQDLQLETKSKSSNNIYITTAEINRKDVIDIIKIRLLYSFYFPQLHITTTAALFFIFNFALYLSNDATNLQAHSLTSDPRKCGFIDSFYIALLLFKKYYIFLSTSVIVFTFTDAMIRRDYSDFLYSKLLSPSSVILAKYLFYNAPGYLIFALIMFLNLLYNQSNINLYSTVFLIILGFFHLFLIERFSLLLESLCSIKTSKIISMIYLIISVFMMNFNLYYDDFVRFVYLFLCFLDPSFLLIFISEYFLLKYALKSTASLIFKKFYIDNQSNLINALKSKNGYFLADVINKKETIKCEDVLELVGLPKNIFLVILLFVSVLSTVTVVGFFLWRKKILPNIRLKYS</sequence>
<feature type="transmembrane region" description="Helical" evidence="1">
    <location>
        <begin position="584"/>
        <end position="606"/>
    </location>
</feature>
<feature type="transmembrane region" description="Helical" evidence="1">
    <location>
        <begin position="439"/>
        <end position="458"/>
    </location>
</feature>
<reference evidence="2 3" key="1">
    <citation type="journal article" date="2015" name="Environ. Microbiol.">
        <title>Genome analyses suggest the presence of polyploidy and recent human-driven expansions in eight global populations of the honeybee pathogen Nosema ceranae.</title>
        <authorList>
            <person name="Pelin A."/>
            <person name="Selman M."/>
            <person name="Aris-Brosou S."/>
            <person name="Farinelli L."/>
            <person name="Corradi N."/>
        </authorList>
    </citation>
    <scope>NUCLEOTIDE SEQUENCE [LARGE SCALE GENOMIC DNA]</scope>
    <source>
        <strain evidence="2 3">PA08 1199</strain>
    </source>
</reference>
<dbReference type="VEuPathDB" id="MicrosporidiaDB:G9O61_00g000190"/>
<dbReference type="EMBL" id="JPQZ01000013">
    <property type="protein sequence ID" value="KKO75734.1"/>
    <property type="molecule type" value="Genomic_DNA"/>
</dbReference>
<feature type="transmembrane region" description="Helical" evidence="1">
    <location>
        <begin position="314"/>
        <end position="337"/>
    </location>
</feature>
<keyword evidence="1" id="KW-1133">Transmembrane helix</keyword>
<gene>
    <name evidence="2" type="ORF">AAJ76_1300025816</name>
</gene>
<feature type="transmembrane region" description="Helical" evidence="1">
    <location>
        <begin position="501"/>
        <end position="524"/>
    </location>
</feature>
<dbReference type="AlphaFoldDB" id="A0A0F9ZDX6"/>
<evidence type="ECO:0000313" key="3">
    <source>
        <dbReference type="Proteomes" id="UP000034350"/>
    </source>
</evidence>
<proteinExistence type="predicted"/>
<feature type="transmembrane region" description="Helical" evidence="1">
    <location>
        <begin position="410"/>
        <end position="433"/>
    </location>
</feature>
<dbReference type="RefSeq" id="XP_024331476.1">
    <property type="nucleotide sequence ID" value="XM_024473939.1"/>
</dbReference>
<evidence type="ECO:0008006" key="4">
    <source>
        <dbReference type="Google" id="ProtNLM"/>
    </source>
</evidence>
<accession>A0A0F9ZDX6</accession>
<evidence type="ECO:0000256" key="1">
    <source>
        <dbReference type="SAM" id="Phobius"/>
    </source>
</evidence>
<keyword evidence="3" id="KW-1185">Reference proteome</keyword>
<keyword evidence="1" id="KW-0812">Transmembrane</keyword>
<dbReference type="VEuPathDB" id="MicrosporidiaDB:NCER_100255"/>
<feature type="transmembrane region" description="Helical" evidence="1">
    <location>
        <begin position="372"/>
        <end position="390"/>
    </location>
</feature>
<dbReference type="GeneID" id="36318840"/>
<organism evidence="2 3">
    <name type="scientific">Vairimorpha ceranae</name>
    <dbReference type="NCBI Taxonomy" id="40302"/>
    <lineage>
        <taxon>Eukaryota</taxon>
        <taxon>Fungi</taxon>
        <taxon>Fungi incertae sedis</taxon>
        <taxon>Microsporidia</taxon>
        <taxon>Nosematidae</taxon>
        <taxon>Vairimorpha</taxon>
    </lineage>
</organism>